<dbReference type="Proteomes" id="UP001595812">
    <property type="component" value="Unassembled WGS sequence"/>
</dbReference>
<dbReference type="GO" id="GO:0004519">
    <property type="term" value="F:endonuclease activity"/>
    <property type="evidence" value="ECO:0007669"/>
    <property type="project" value="UniProtKB-KW"/>
</dbReference>
<dbReference type="Pfam" id="PF03372">
    <property type="entry name" value="Exo_endo_phos"/>
    <property type="match status" value="1"/>
</dbReference>
<feature type="transmembrane region" description="Helical" evidence="1">
    <location>
        <begin position="37"/>
        <end position="55"/>
    </location>
</feature>
<comment type="caution">
    <text evidence="3">The sequence shown here is derived from an EMBL/GenBank/DDBJ whole genome shotgun (WGS) entry which is preliminary data.</text>
</comment>
<keyword evidence="4" id="KW-1185">Reference proteome</keyword>
<feature type="transmembrane region" description="Helical" evidence="1">
    <location>
        <begin position="62"/>
        <end position="79"/>
    </location>
</feature>
<keyword evidence="1" id="KW-0472">Membrane</keyword>
<keyword evidence="1" id="KW-0812">Transmembrane</keyword>
<dbReference type="RefSeq" id="WP_386101444.1">
    <property type="nucleotide sequence ID" value="NZ_JBHSAT010000022.1"/>
</dbReference>
<evidence type="ECO:0000313" key="3">
    <source>
        <dbReference type="EMBL" id="MFC3877982.1"/>
    </source>
</evidence>
<evidence type="ECO:0000256" key="1">
    <source>
        <dbReference type="SAM" id="Phobius"/>
    </source>
</evidence>
<gene>
    <name evidence="3" type="ORF">ACFOSX_12160</name>
</gene>
<evidence type="ECO:0000259" key="2">
    <source>
        <dbReference type="Pfam" id="PF03372"/>
    </source>
</evidence>
<name>A0ABV8AIT6_9FLAO</name>
<dbReference type="SUPFAM" id="SSF56219">
    <property type="entry name" value="DNase I-like"/>
    <property type="match status" value="1"/>
</dbReference>
<dbReference type="EMBL" id="JBHSAT010000022">
    <property type="protein sequence ID" value="MFC3877982.1"/>
    <property type="molecule type" value="Genomic_DNA"/>
</dbReference>
<dbReference type="InterPro" id="IPR005135">
    <property type="entry name" value="Endo/exonuclease/phosphatase"/>
</dbReference>
<proteinExistence type="predicted"/>
<reference evidence="4" key="1">
    <citation type="journal article" date="2019" name="Int. J. Syst. Evol. Microbiol.">
        <title>The Global Catalogue of Microorganisms (GCM) 10K type strain sequencing project: providing services to taxonomists for standard genome sequencing and annotation.</title>
        <authorList>
            <consortium name="The Broad Institute Genomics Platform"/>
            <consortium name="The Broad Institute Genome Sequencing Center for Infectious Disease"/>
            <person name="Wu L."/>
            <person name="Ma J."/>
        </authorList>
    </citation>
    <scope>NUCLEOTIDE SEQUENCE [LARGE SCALE GENOMIC DNA]</scope>
    <source>
        <strain evidence="4">CECT 8979</strain>
    </source>
</reference>
<keyword evidence="3" id="KW-0378">Hydrolase</keyword>
<protein>
    <submittedName>
        <fullName evidence="3">Endonuclease/exonuclease/phosphatase family protein</fullName>
    </submittedName>
</protein>
<sequence>MDSKLRTGLFIFGVIAIILTFMPYISADYWWVRMFDYPHLQLTGLTLLALLLYFIKFDFRFYGDYIFAGFLLFCFVWQLQKIYPYTEFSDYEVLNASSNPKSSLKLYAANVLQKNEDYEKAIKDMLKEDADIMVFTETNTIWQNEIRKALPASYTEKVEYPLDNTYGILMYSKLPLINPEVKFLVSDSVPSIHTKVSLKDGSLIQLYSIHPTPPMPQENPTSTDRDAEMMMIAKKSLDSDLPVIVLGDFNDVAWSQTSRLFQSVSRLSDARIGRGLYNTFNAKNVLMRWPLDHIFISDEFRIKSLSLGEDIGSDHFPMVATLSFEPDGIDEQGLDSPTEAELEQANTIIQNFKED</sequence>
<feature type="transmembrane region" description="Helical" evidence="1">
    <location>
        <begin position="7"/>
        <end position="25"/>
    </location>
</feature>
<organism evidence="3 4">
    <name type="scientific">Winogradskyella maritima</name>
    <dbReference type="NCBI Taxonomy" id="1517766"/>
    <lineage>
        <taxon>Bacteria</taxon>
        <taxon>Pseudomonadati</taxon>
        <taxon>Bacteroidota</taxon>
        <taxon>Flavobacteriia</taxon>
        <taxon>Flavobacteriales</taxon>
        <taxon>Flavobacteriaceae</taxon>
        <taxon>Winogradskyella</taxon>
    </lineage>
</organism>
<evidence type="ECO:0000313" key="4">
    <source>
        <dbReference type="Proteomes" id="UP001595812"/>
    </source>
</evidence>
<feature type="domain" description="Endonuclease/exonuclease/phosphatase" evidence="2">
    <location>
        <begin position="120"/>
        <end position="315"/>
    </location>
</feature>
<dbReference type="InterPro" id="IPR036691">
    <property type="entry name" value="Endo/exonu/phosph_ase_sf"/>
</dbReference>
<dbReference type="Gene3D" id="3.60.10.10">
    <property type="entry name" value="Endonuclease/exonuclease/phosphatase"/>
    <property type="match status" value="1"/>
</dbReference>
<keyword evidence="1" id="KW-1133">Transmembrane helix</keyword>
<keyword evidence="3" id="KW-0255">Endonuclease</keyword>
<accession>A0ABV8AIT6</accession>
<keyword evidence="3" id="KW-0540">Nuclease</keyword>